<sequence length="144" mass="15132">MANASTILKAAGAVVATTVTILGALRDNPQLSDGLNATINKIKTATNSENPKIRFDGKLTAIEACADAVEENFPDASEPDSWRALTKTLRMRGELAWSANDGASRKKAMKALTAEATEVLRQVNEHLVSLAKPPSLSDGGGTQA</sequence>
<organism evidence="1 2">
    <name type="scientific">Tessaracoccus rhinocerotis</name>
    <dbReference type="NCBI Taxonomy" id="1689449"/>
    <lineage>
        <taxon>Bacteria</taxon>
        <taxon>Bacillati</taxon>
        <taxon>Actinomycetota</taxon>
        <taxon>Actinomycetes</taxon>
        <taxon>Propionibacteriales</taxon>
        <taxon>Propionibacteriaceae</taxon>
        <taxon>Tessaracoccus</taxon>
    </lineage>
</organism>
<keyword evidence="2" id="KW-1185">Reference proteome</keyword>
<protein>
    <submittedName>
        <fullName evidence="1">Uncharacterized protein</fullName>
    </submittedName>
</protein>
<evidence type="ECO:0000313" key="2">
    <source>
        <dbReference type="Proteomes" id="UP000317638"/>
    </source>
</evidence>
<dbReference type="EMBL" id="VKKG01000003">
    <property type="protein sequence ID" value="TRY18223.1"/>
    <property type="molecule type" value="Genomic_DNA"/>
</dbReference>
<dbReference type="OrthoDB" id="3729761at2"/>
<dbReference type="AlphaFoldDB" id="A0A553K0J5"/>
<evidence type="ECO:0000313" key="1">
    <source>
        <dbReference type="EMBL" id="TRY18223.1"/>
    </source>
</evidence>
<comment type="caution">
    <text evidence="1">The sequence shown here is derived from an EMBL/GenBank/DDBJ whole genome shotgun (WGS) entry which is preliminary data.</text>
</comment>
<dbReference type="RefSeq" id="WP_143938199.1">
    <property type="nucleotide sequence ID" value="NZ_VKKG01000003.1"/>
</dbReference>
<dbReference type="Proteomes" id="UP000317638">
    <property type="component" value="Unassembled WGS sequence"/>
</dbReference>
<accession>A0A553K0J5</accession>
<name>A0A553K0J5_9ACTN</name>
<proteinExistence type="predicted"/>
<reference evidence="1 2" key="1">
    <citation type="submission" date="2019-07" db="EMBL/GenBank/DDBJ databases">
        <authorList>
            <person name="Zhou L.-Y."/>
        </authorList>
    </citation>
    <scope>NUCLEOTIDE SEQUENCE [LARGE SCALE GENOMIC DNA]</scope>
    <source>
        <strain evidence="1 2">YIM 101269</strain>
    </source>
</reference>
<gene>
    <name evidence="1" type="ORF">FOJ82_09285</name>
</gene>